<keyword evidence="8 9" id="KW-0009">Actin-binding</keyword>
<dbReference type="Gene3D" id="1.10.10.820">
    <property type="match status" value="1"/>
</dbReference>
<organism evidence="13 14">
    <name type="scientific">Mesocestoides corti</name>
    <name type="common">Flatworm</name>
    <dbReference type="NCBI Taxonomy" id="53468"/>
    <lineage>
        <taxon>Eukaryota</taxon>
        <taxon>Metazoa</taxon>
        <taxon>Spiralia</taxon>
        <taxon>Lophotrochozoa</taxon>
        <taxon>Platyhelminthes</taxon>
        <taxon>Cestoda</taxon>
        <taxon>Eucestoda</taxon>
        <taxon>Cyclophyllidea</taxon>
        <taxon>Mesocestoididae</taxon>
        <taxon>Mesocestoides</taxon>
    </lineage>
</organism>
<feature type="domain" description="Myosin motor" evidence="11">
    <location>
        <begin position="87"/>
        <end position="615"/>
    </location>
</feature>
<evidence type="ECO:0000256" key="10">
    <source>
        <dbReference type="SAM" id="MobiDB-lite"/>
    </source>
</evidence>
<dbReference type="InterPro" id="IPR036961">
    <property type="entry name" value="Kinesin_motor_dom_sf"/>
</dbReference>
<feature type="region of interest" description="Disordered" evidence="10">
    <location>
        <begin position="1"/>
        <end position="20"/>
    </location>
</feature>
<comment type="similarity">
    <text evidence="1 9">Belongs to the TRAFAC class myosin-kinesin ATPase superfamily. Myosin family.</text>
</comment>
<dbReference type="GO" id="GO:0000146">
    <property type="term" value="F:microfilament motor activity"/>
    <property type="evidence" value="ECO:0007669"/>
    <property type="project" value="TreeGrafter"/>
</dbReference>
<evidence type="ECO:0000256" key="8">
    <source>
        <dbReference type="ARBA" id="ARBA00023203"/>
    </source>
</evidence>
<evidence type="ECO:0000256" key="2">
    <source>
        <dbReference type="ARBA" id="ARBA00022741"/>
    </source>
</evidence>
<dbReference type="Gene3D" id="1.20.58.530">
    <property type="match status" value="1"/>
</dbReference>
<dbReference type="Gene3D" id="1.20.120.720">
    <property type="entry name" value="Myosin VI head, motor domain, U50 subdomain"/>
    <property type="match status" value="1"/>
</dbReference>
<dbReference type="FunFam" id="3.40.850.10:FF:000101">
    <property type="entry name" value="Slow myosin heavy chain 2"/>
    <property type="match status" value="1"/>
</dbReference>
<dbReference type="InterPro" id="IPR027417">
    <property type="entry name" value="P-loop_NTPase"/>
</dbReference>
<dbReference type="InterPro" id="IPR008989">
    <property type="entry name" value="Myosin_S1_N"/>
</dbReference>
<evidence type="ECO:0000256" key="9">
    <source>
        <dbReference type="PROSITE-ProRule" id="PRU00782"/>
    </source>
</evidence>
<evidence type="ECO:0000313" key="14">
    <source>
        <dbReference type="Proteomes" id="UP000267029"/>
    </source>
</evidence>
<dbReference type="Proteomes" id="UP000267029">
    <property type="component" value="Unassembled WGS sequence"/>
</dbReference>
<gene>
    <name evidence="13" type="ORF">MCOS_LOCUS3330</name>
</gene>
<dbReference type="Gene3D" id="2.30.30.360">
    <property type="entry name" value="Myosin S1 fragment, N-terminal"/>
    <property type="match status" value="1"/>
</dbReference>
<dbReference type="CDD" id="cd01377">
    <property type="entry name" value="MYSc_class_II"/>
    <property type="match status" value="1"/>
</dbReference>
<dbReference type="STRING" id="53468.A0A158QTL8"/>
<dbReference type="GO" id="GO:0005516">
    <property type="term" value="F:calmodulin binding"/>
    <property type="evidence" value="ECO:0007669"/>
    <property type="project" value="UniProtKB-KW"/>
</dbReference>
<reference evidence="13 14" key="1">
    <citation type="submission" date="2018-10" db="EMBL/GenBank/DDBJ databases">
        <authorList>
            <consortium name="Pathogen Informatics"/>
        </authorList>
    </citation>
    <scope>NUCLEOTIDE SEQUENCE [LARGE SCALE GENOMIC DNA]</scope>
</reference>
<dbReference type="SUPFAM" id="SSF52540">
    <property type="entry name" value="P-loop containing nucleoside triphosphate hydrolases"/>
    <property type="match status" value="1"/>
</dbReference>
<protein>
    <recommendedName>
        <fullName evidence="15">Myosin motor domain-containing protein</fullName>
    </recommendedName>
</protein>
<dbReference type="GO" id="GO:0016459">
    <property type="term" value="C:myosin complex"/>
    <property type="evidence" value="ECO:0007669"/>
    <property type="project" value="UniProtKB-KW"/>
</dbReference>
<evidence type="ECO:0000256" key="3">
    <source>
        <dbReference type="ARBA" id="ARBA00022840"/>
    </source>
</evidence>
<proteinExistence type="inferred from homology"/>
<dbReference type="PRINTS" id="PR00193">
    <property type="entry name" value="MYOSINHEAVY"/>
</dbReference>
<dbReference type="OrthoDB" id="10055605at2759"/>
<dbReference type="PROSITE" id="PS51456">
    <property type="entry name" value="MYOSIN_MOTOR"/>
    <property type="match status" value="1"/>
</dbReference>
<dbReference type="FunFam" id="1.20.120.720:FF:000001">
    <property type="entry name" value="Myosin heavy chain, muscle"/>
    <property type="match status" value="1"/>
</dbReference>
<keyword evidence="7 9" id="KW-0505">Motor protein</keyword>
<dbReference type="GO" id="GO:0005524">
    <property type="term" value="F:ATP binding"/>
    <property type="evidence" value="ECO:0007669"/>
    <property type="project" value="UniProtKB-UniRule"/>
</dbReference>
<keyword evidence="6 9" id="KW-0518">Myosin</keyword>
<evidence type="ECO:0000256" key="6">
    <source>
        <dbReference type="ARBA" id="ARBA00023123"/>
    </source>
</evidence>
<dbReference type="EMBL" id="UXSR01000733">
    <property type="protein sequence ID" value="VDD77327.1"/>
    <property type="molecule type" value="Genomic_DNA"/>
</dbReference>
<dbReference type="InterPro" id="IPR004009">
    <property type="entry name" value="SH3_Myosin"/>
</dbReference>
<evidence type="ECO:0000256" key="5">
    <source>
        <dbReference type="ARBA" id="ARBA00023054"/>
    </source>
</evidence>
<evidence type="ECO:0008006" key="15">
    <source>
        <dbReference type="Google" id="ProtNLM"/>
    </source>
</evidence>
<keyword evidence="2 9" id="KW-0547">Nucleotide-binding</keyword>
<dbReference type="AlphaFoldDB" id="A0A158QTL8"/>
<evidence type="ECO:0000259" key="12">
    <source>
        <dbReference type="PROSITE" id="PS51844"/>
    </source>
</evidence>
<sequence>MSSKDPTIDPSSLEHLRVAQGPLEDSAAQSDWASKRLVWVPQESVGFVSASIISEDKDDCVVQLQESGKKMTVPKDAIQKMNPPKFEKVEDMANLTYLNEASVLYNLKSRYYSGMIYTYSGLFCVVVNPYKRLPIYREEIVEWYKGKKRHERPPHIFAIADTAYRNMLQDREDQSILCTGESGAGKTENTKKVIQYLASVATSTKNLKTTPSNGELEAQLLKANPILEAFGNAKTIKNDNSSRFGKFIRVNFDTSGFIAGANIETYLLEKARVIRQAPEERSFHIFYQLLTSASPELKEKLLLADTSRHCYLSHGFVEVPGLDEKQAFQETTEAMSIMGITDDDQQAIFKILSAVLHLGNLEFKQERATDQATLPNQAVAEKVAHLLGVPLQELTKAFLKPKLKIGRETVSKAQTKEQVEFAVEAISKAIYERLFRWLVARINKSLDRAKRQGVSFVGILDIAGFEIFQVNSFEQLCINYTNEKLQQLFNHTMFVLEQEEYSREGIPWDFIDFGLDLQPTIDLIEKPMGILALLDEECFFPKATDKSFVEKLFKQQENNPKLFKPEFRSTSDFGVCHYAGRVDYQAAQWLTKNMDPLNDNVVSLLQSSNEPLVQASLRWCTFCFPCSLVLLLRHLVCLVFVTLHDISNTDRRSHGRNGCKSKAYAGFIIPVRAPSLVYFFAFR</sequence>
<feature type="binding site" evidence="9">
    <location>
        <begin position="180"/>
        <end position="187"/>
    </location>
    <ligand>
        <name>ATP</name>
        <dbReference type="ChEBI" id="CHEBI:30616"/>
    </ligand>
</feature>
<dbReference type="FunFam" id="1.10.10.820:FF:000001">
    <property type="entry name" value="Myosin heavy chain"/>
    <property type="match status" value="1"/>
</dbReference>
<dbReference type="GO" id="GO:0016020">
    <property type="term" value="C:membrane"/>
    <property type="evidence" value="ECO:0007669"/>
    <property type="project" value="TreeGrafter"/>
</dbReference>
<keyword evidence="4" id="KW-0112">Calmodulin-binding</keyword>
<dbReference type="Pfam" id="PF00063">
    <property type="entry name" value="Myosin_head"/>
    <property type="match status" value="1"/>
</dbReference>
<dbReference type="SMART" id="SM00242">
    <property type="entry name" value="MYSc"/>
    <property type="match status" value="1"/>
</dbReference>
<evidence type="ECO:0000259" key="11">
    <source>
        <dbReference type="PROSITE" id="PS51456"/>
    </source>
</evidence>
<evidence type="ECO:0000256" key="4">
    <source>
        <dbReference type="ARBA" id="ARBA00022860"/>
    </source>
</evidence>
<keyword evidence="5" id="KW-0175">Coiled coil</keyword>
<evidence type="ECO:0000256" key="7">
    <source>
        <dbReference type="ARBA" id="ARBA00023175"/>
    </source>
</evidence>
<keyword evidence="3 9" id="KW-0067">ATP-binding</keyword>
<dbReference type="PANTHER" id="PTHR13140:SF857">
    <property type="entry name" value="MYOSIN-11"/>
    <property type="match status" value="1"/>
</dbReference>
<keyword evidence="14" id="KW-1185">Reference proteome</keyword>
<dbReference type="Gene3D" id="3.40.850.10">
    <property type="entry name" value="Kinesin motor domain"/>
    <property type="match status" value="1"/>
</dbReference>
<dbReference type="FunFam" id="2.30.30.360:FF:000001">
    <property type="entry name" value="Myosin heavy chain"/>
    <property type="match status" value="1"/>
</dbReference>
<evidence type="ECO:0000313" key="13">
    <source>
        <dbReference type="EMBL" id="VDD77327.1"/>
    </source>
</evidence>
<feature type="domain" description="Myosin N-terminal SH3-like" evidence="12">
    <location>
        <begin position="33"/>
        <end position="83"/>
    </location>
</feature>
<dbReference type="GO" id="GO:0007015">
    <property type="term" value="P:actin filament organization"/>
    <property type="evidence" value="ECO:0007669"/>
    <property type="project" value="TreeGrafter"/>
</dbReference>
<evidence type="ECO:0000256" key="1">
    <source>
        <dbReference type="ARBA" id="ARBA00008314"/>
    </source>
</evidence>
<accession>A0A158QTL8</accession>
<dbReference type="GO" id="GO:0051015">
    <property type="term" value="F:actin filament binding"/>
    <property type="evidence" value="ECO:0007669"/>
    <property type="project" value="InterPro"/>
</dbReference>
<dbReference type="PROSITE" id="PS51844">
    <property type="entry name" value="SH3_LIKE"/>
    <property type="match status" value="1"/>
</dbReference>
<dbReference type="Pfam" id="PF02736">
    <property type="entry name" value="Myosin_N"/>
    <property type="match status" value="1"/>
</dbReference>
<dbReference type="InterPro" id="IPR001609">
    <property type="entry name" value="Myosin_head_motor_dom-like"/>
</dbReference>
<dbReference type="GO" id="GO:0005737">
    <property type="term" value="C:cytoplasm"/>
    <property type="evidence" value="ECO:0007669"/>
    <property type="project" value="TreeGrafter"/>
</dbReference>
<comment type="caution">
    <text evidence="9">Lacks conserved residue(s) required for the propagation of feature annotation.</text>
</comment>
<dbReference type="PANTHER" id="PTHR13140">
    <property type="entry name" value="MYOSIN"/>
    <property type="match status" value="1"/>
</dbReference>
<name>A0A158QTL8_MESCO</name>